<dbReference type="GO" id="GO:0006888">
    <property type="term" value="P:endoplasmic reticulum to Golgi vesicle-mediated transport"/>
    <property type="evidence" value="ECO:0007669"/>
    <property type="project" value="InterPro"/>
</dbReference>
<protein>
    <submittedName>
        <fullName evidence="2">Vesicle transport protein GOT1</fullName>
    </submittedName>
</protein>
<dbReference type="AlphaFoldDB" id="A0A438IU15"/>
<proteinExistence type="predicted"/>
<reference evidence="2 3" key="1">
    <citation type="journal article" date="2018" name="PLoS Genet.">
        <title>Population sequencing reveals clonal diversity and ancestral inbreeding in the grapevine cultivar Chardonnay.</title>
        <authorList>
            <person name="Roach M.J."/>
            <person name="Johnson D.L."/>
            <person name="Bohlmann J."/>
            <person name="van Vuuren H.J."/>
            <person name="Jones S.J."/>
            <person name="Pretorius I.S."/>
            <person name="Schmidt S.A."/>
            <person name="Borneman A.R."/>
        </authorList>
    </citation>
    <scope>NUCLEOTIDE SEQUENCE [LARGE SCALE GENOMIC DNA]</scope>
    <source>
        <strain evidence="3">cv. Chardonnay</strain>
        <tissue evidence="2">Leaf</tissue>
    </source>
</reference>
<feature type="transmembrane region" description="Helical" evidence="1">
    <location>
        <begin position="57"/>
        <end position="77"/>
    </location>
</feature>
<organism evidence="2 3">
    <name type="scientific">Vitis vinifera</name>
    <name type="common">Grape</name>
    <dbReference type="NCBI Taxonomy" id="29760"/>
    <lineage>
        <taxon>Eukaryota</taxon>
        <taxon>Viridiplantae</taxon>
        <taxon>Streptophyta</taxon>
        <taxon>Embryophyta</taxon>
        <taxon>Tracheophyta</taxon>
        <taxon>Spermatophyta</taxon>
        <taxon>Magnoliopsida</taxon>
        <taxon>eudicotyledons</taxon>
        <taxon>Gunneridae</taxon>
        <taxon>Pentapetalae</taxon>
        <taxon>rosids</taxon>
        <taxon>Vitales</taxon>
        <taxon>Vitaceae</taxon>
        <taxon>Viteae</taxon>
        <taxon>Vitis</taxon>
    </lineage>
</organism>
<evidence type="ECO:0000313" key="2">
    <source>
        <dbReference type="EMBL" id="RVX00232.1"/>
    </source>
</evidence>
<dbReference type="GO" id="GO:0042147">
    <property type="term" value="P:retrograde transport, endosome to Golgi"/>
    <property type="evidence" value="ECO:0007669"/>
    <property type="project" value="InterPro"/>
</dbReference>
<keyword evidence="1" id="KW-0472">Membrane</keyword>
<evidence type="ECO:0000256" key="1">
    <source>
        <dbReference type="SAM" id="Phobius"/>
    </source>
</evidence>
<dbReference type="GO" id="GO:0005829">
    <property type="term" value="C:cytosol"/>
    <property type="evidence" value="ECO:0007669"/>
    <property type="project" value="GOC"/>
</dbReference>
<feature type="transmembrane region" description="Helical" evidence="1">
    <location>
        <begin position="83"/>
        <end position="99"/>
    </location>
</feature>
<dbReference type="EMBL" id="QGNW01000083">
    <property type="protein sequence ID" value="RVX00232.1"/>
    <property type="molecule type" value="Genomic_DNA"/>
</dbReference>
<dbReference type="InterPro" id="IPR045176">
    <property type="entry name" value="Got1"/>
</dbReference>
<keyword evidence="1" id="KW-0812">Transmembrane</keyword>
<feature type="transmembrane region" description="Helical" evidence="1">
    <location>
        <begin position="20"/>
        <end position="37"/>
    </location>
</feature>
<sequence>MKLLSSLEIWVDYVNLRTSTVVVVGALGWALRICGMVRVKEWKKEIYLPLPVFETEIGLGLTAFGVFFSFLGIVFLFDKGLLAMGNILFISGVTLTIGLKSTVQFFMKRYYFFWCWLLLCYHRMAYLGYDVGGIWIYRALQWLLANTGCFSAEDTLSWLGIPTAICEIAFPALGGYGFLFSEASSFWRSGGSLASEL</sequence>
<name>A0A438IU15_VITVI</name>
<dbReference type="PANTHER" id="PTHR21493:SF9">
    <property type="entry name" value="GOLGI TRANSPORT PROTEIN 1-RELATED"/>
    <property type="match status" value="1"/>
</dbReference>
<accession>A0A438IU15</accession>
<keyword evidence="1" id="KW-1133">Transmembrane helix</keyword>
<dbReference type="PANTHER" id="PTHR21493">
    <property type="entry name" value="CGI-141-RELATED/LIPASE CONTAINING PROTEIN"/>
    <property type="match status" value="1"/>
</dbReference>
<gene>
    <name evidence="2" type="primary">GOT1_0</name>
    <name evidence="2" type="ORF">CK203_026686</name>
</gene>
<dbReference type="Proteomes" id="UP000288805">
    <property type="component" value="Unassembled WGS sequence"/>
</dbReference>
<feature type="transmembrane region" description="Helical" evidence="1">
    <location>
        <begin position="157"/>
        <end position="179"/>
    </location>
</feature>
<feature type="transmembrane region" description="Helical" evidence="1">
    <location>
        <begin position="111"/>
        <end position="137"/>
    </location>
</feature>
<comment type="caution">
    <text evidence="2">The sequence shown here is derived from an EMBL/GenBank/DDBJ whole genome shotgun (WGS) entry which is preliminary data.</text>
</comment>
<evidence type="ECO:0000313" key="3">
    <source>
        <dbReference type="Proteomes" id="UP000288805"/>
    </source>
</evidence>